<feature type="domain" description="Fe/B12 periplasmic-binding" evidence="1">
    <location>
        <begin position="47"/>
        <end position="302"/>
    </location>
</feature>
<protein>
    <submittedName>
        <fullName evidence="2">ABC transporter substrate-binding protein</fullName>
    </submittedName>
</protein>
<keyword evidence="3" id="KW-1185">Reference proteome</keyword>
<proteinExistence type="predicted"/>
<dbReference type="InterPro" id="IPR050902">
    <property type="entry name" value="ABC_Transporter_SBP"/>
</dbReference>
<dbReference type="PROSITE" id="PS50983">
    <property type="entry name" value="FE_B12_PBP"/>
    <property type="match status" value="1"/>
</dbReference>
<dbReference type="AlphaFoldDB" id="A0A7G9RSD7"/>
<name>A0A7G9RSD7_9BURK</name>
<dbReference type="Gene3D" id="3.40.50.1980">
    <property type="entry name" value="Nitrogenase molybdenum iron protein domain"/>
    <property type="match status" value="2"/>
</dbReference>
<dbReference type="RefSeq" id="WP_187598960.1">
    <property type="nucleotide sequence ID" value="NZ_CP060714.1"/>
</dbReference>
<dbReference type="PANTHER" id="PTHR30535">
    <property type="entry name" value="VITAMIN B12-BINDING PROTEIN"/>
    <property type="match status" value="1"/>
</dbReference>
<dbReference type="SUPFAM" id="SSF53807">
    <property type="entry name" value="Helical backbone' metal receptor"/>
    <property type="match status" value="1"/>
</dbReference>
<reference evidence="2 3" key="1">
    <citation type="submission" date="2020-08" db="EMBL/GenBank/DDBJ databases">
        <title>Genome sequence of Diaphorobacter ruginosibacter DSM 27467T.</title>
        <authorList>
            <person name="Hyun D.-W."/>
            <person name="Bae J.-W."/>
        </authorList>
    </citation>
    <scope>NUCLEOTIDE SEQUENCE [LARGE SCALE GENOMIC DNA]</scope>
    <source>
        <strain evidence="2 3">DSM 27467</strain>
    </source>
</reference>
<gene>
    <name evidence="2" type="ORF">H9K76_06650</name>
</gene>
<dbReference type="PANTHER" id="PTHR30535:SF4">
    <property type="entry name" value="HEMIN-BINDING PERIPLASMIC PROTEIN HMUT"/>
    <property type="match status" value="1"/>
</dbReference>
<evidence type="ECO:0000313" key="2">
    <source>
        <dbReference type="EMBL" id="QNN58512.1"/>
    </source>
</evidence>
<dbReference type="InterPro" id="IPR002491">
    <property type="entry name" value="ABC_transptr_periplasmic_BD"/>
</dbReference>
<dbReference type="Proteomes" id="UP000515811">
    <property type="component" value="Chromosome"/>
</dbReference>
<evidence type="ECO:0000259" key="1">
    <source>
        <dbReference type="PROSITE" id="PS50983"/>
    </source>
</evidence>
<dbReference type="Pfam" id="PF01497">
    <property type="entry name" value="Peripla_BP_2"/>
    <property type="match status" value="1"/>
</dbReference>
<sequence>MSAPLLHPFSTPLSPPFSLSRRRCLQGLASVGIALHAPGVWAAKPARMISLSGALTEVVYLLSAQDQLVATDTTSLYPEAALRTPKVGYMRQLAAEGVLSLRPDVVIGTQEAGPAVVLDQIRQAGVRVALLPVTHDWGEVMAKVTMVGRETGREAQAAQLAQRLDGEWAGVQAQVAKAARKPRALFILSHGGAPQVAGRATAADALIRYAGGVNAIGQFQGYRALTAEAMASAAPDVIINSTQGIEALGGEAAFWTRPELALTPAFARKALVTLDASHLLGFGPRMPSAVKTVHERMQAFVA</sequence>
<dbReference type="KEGG" id="drg:H9K76_06650"/>
<organism evidence="2 3">
    <name type="scientific">Diaphorobacter ruginosibacter</name>
    <dbReference type="NCBI Taxonomy" id="1715720"/>
    <lineage>
        <taxon>Bacteria</taxon>
        <taxon>Pseudomonadati</taxon>
        <taxon>Pseudomonadota</taxon>
        <taxon>Betaproteobacteria</taxon>
        <taxon>Burkholderiales</taxon>
        <taxon>Comamonadaceae</taxon>
        <taxon>Diaphorobacter</taxon>
    </lineage>
</organism>
<dbReference type="EMBL" id="CP060714">
    <property type="protein sequence ID" value="QNN58512.1"/>
    <property type="molecule type" value="Genomic_DNA"/>
</dbReference>
<accession>A0A7G9RSD7</accession>
<evidence type="ECO:0000313" key="3">
    <source>
        <dbReference type="Proteomes" id="UP000515811"/>
    </source>
</evidence>